<protein>
    <submittedName>
        <fullName evidence="2">Nucleotidyltransferase-like protein</fullName>
    </submittedName>
</protein>
<name>A0A3E0DMG0_9BACT</name>
<sequence length="104" mass="11566">MAEFEIIELVKKYLDVLRAEGITVSKAFLYGSYSDGSASDESDIDVMIISDQFQKNNDKIAGKVWRLTSKIDSKIEPFLVGTDSFKENSSPLIQNVKATGIEIN</sequence>
<dbReference type="OrthoDB" id="825997at2"/>
<keyword evidence="3" id="KW-1185">Reference proteome</keyword>
<dbReference type="Gene3D" id="3.30.460.10">
    <property type="entry name" value="Beta Polymerase, domain 2"/>
    <property type="match status" value="1"/>
</dbReference>
<reference evidence="2 3" key="1">
    <citation type="submission" date="2018-08" db="EMBL/GenBank/DDBJ databases">
        <title>Genomic Encyclopedia of Archaeal and Bacterial Type Strains, Phase II (KMG-II): from individual species to whole genera.</title>
        <authorList>
            <person name="Goeker M."/>
        </authorList>
    </citation>
    <scope>NUCLEOTIDE SEQUENCE [LARGE SCALE GENOMIC DNA]</scope>
    <source>
        <strain evidence="2 3">DSM 15986</strain>
    </source>
</reference>
<dbReference type="EMBL" id="QUNF01000016">
    <property type="protein sequence ID" value="REG83954.1"/>
    <property type="molecule type" value="Genomic_DNA"/>
</dbReference>
<evidence type="ECO:0000313" key="2">
    <source>
        <dbReference type="EMBL" id="REG83954.1"/>
    </source>
</evidence>
<organism evidence="2 3">
    <name type="scientific">Algoriphagus antarcticus</name>
    <dbReference type="NCBI Taxonomy" id="238540"/>
    <lineage>
        <taxon>Bacteria</taxon>
        <taxon>Pseudomonadati</taxon>
        <taxon>Bacteroidota</taxon>
        <taxon>Cytophagia</taxon>
        <taxon>Cytophagales</taxon>
        <taxon>Cyclobacteriaceae</taxon>
        <taxon>Algoriphagus</taxon>
    </lineage>
</organism>
<dbReference type="Pfam" id="PF18765">
    <property type="entry name" value="Polbeta"/>
    <property type="match status" value="1"/>
</dbReference>
<evidence type="ECO:0000313" key="3">
    <source>
        <dbReference type="Proteomes" id="UP000256405"/>
    </source>
</evidence>
<dbReference type="Proteomes" id="UP000256405">
    <property type="component" value="Unassembled WGS sequence"/>
</dbReference>
<gene>
    <name evidence="2" type="ORF">C8N25_1169</name>
</gene>
<comment type="caution">
    <text evidence="2">The sequence shown here is derived from an EMBL/GenBank/DDBJ whole genome shotgun (WGS) entry which is preliminary data.</text>
</comment>
<dbReference type="GO" id="GO:0016779">
    <property type="term" value="F:nucleotidyltransferase activity"/>
    <property type="evidence" value="ECO:0007669"/>
    <property type="project" value="InterPro"/>
</dbReference>
<dbReference type="PANTHER" id="PTHR43449">
    <property type="entry name" value="NUCLEOTIDYLTRANSFERASE"/>
    <property type="match status" value="1"/>
</dbReference>
<dbReference type="PANTHER" id="PTHR43449:SF1">
    <property type="entry name" value="POLYMERASE BETA NUCLEOTIDYLTRANSFERASE DOMAIN-CONTAINING PROTEIN"/>
    <property type="match status" value="1"/>
</dbReference>
<dbReference type="InterPro" id="IPR041633">
    <property type="entry name" value="Polbeta"/>
</dbReference>
<dbReference type="AlphaFoldDB" id="A0A3E0DMG0"/>
<dbReference type="CDD" id="cd05403">
    <property type="entry name" value="NT_KNTase_like"/>
    <property type="match status" value="1"/>
</dbReference>
<dbReference type="SUPFAM" id="SSF81301">
    <property type="entry name" value="Nucleotidyltransferase"/>
    <property type="match status" value="1"/>
</dbReference>
<keyword evidence="2" id="KW-0808">Transferase</keyword>
<accession>A0A3E0DMG0</accession>
<proteinExistence type="predicted"/>
<feature type="domain" description="Polymerase beta nucleotidyltransferase" evidence="1">
    <location>
        <begin position="23"/>
        <end position="101"/>
    </location>
</feature>
<evidence type="ECO:0000259" key="1">
    <source>
        <dbReference type="Pfam" id="PF18765"/>
    </source>
</evidence>
<dbReference type="InterPro" id="IPR043519">
    <property type="entry name" value="NT_sf"/>
</dbReference>
<dbReference type="RefSeq" id="WP_086541739.1">
    <property type="nucleotide sequence ID" value="NZ_MSSW01000031.1"/>
</dbReference>